<dbReference type="SMART" id="SM00167">
    <property type="entry name" value="VPS9"/>
    <property type="match status" value="1"/>
</dbReference>
<evidence type="ECO:0000313" key="15">
    <source>
        <dbReference type="Proteomes" id="UP000095284"/>
    </source>
</evidence>
<feature type="region of interest" description="Disordered" evidence="11">
    <location>
        <begin position="747"/>
        <end position="771"/>
    </location>
</feature>
<sequence>MDTGTPDVVLSLYERLRSEKLMVSNEIEILRDMNKVFADNLAHLEEQIWITQQEKGIWKRFKYSDPSVHPENVGRLLKSLQATKFILGHRVLNHNASLITEILRTYYQHPRALAECLNSVEVSVNKNMVAVSVDDVCRCVFNVIFGASILPMDEKTLLEVLANLISLQLTSKSDPRRYLRKGASVFCKMYSLFSEQLFSAKVFLTAALHEPIMTLLSQDETFLDVDPSKSPIRLTPEERKRRFGLDENSAQYKEKQASYRRSIVEKLFRISLQFVKSIQQAVCCFPASLIWLVRQLKASLLDRKRVNKEEAELICTDLIFTNFICPAMINPEPHGIISDTPIGHVARFNLMQVGQIIQSLALCPYEEQPAYMNGILQMFSDNPMPEFVKNILKYDVMSLGLMFPVVVKNDEGQELYNRRNFLGTIEEIQLMADCLKGNVDAISDETTRNKLKQLAKRLPDDLASCKASREDFGTPKAPLPRSSSGRLRIFADKVQTVAKTQHQKLLTNLPGSNGINEEKMENIVEEVLEVLVFEFSNGFVPIGMEPEEKIMNNAKTKAEKKFNSSESLIEKKTRFKTTESVVSDHTGTTDAPSDDEEIDEAEGGGSLCSSMNDNMADEEDDEDDDPEEVSTLPDNFSDMVPISANVSGRGSPSLSGGRETPFSMGGGAPPPDQSVTSMTVNDVNANSSRSLPRLPVTVRKQNAEGLEEKFGKFGLPAHDVGRNRDETYSLVSDSWSTDVVASDNEGLNDQKQEQSLGPLPPPIPPRLHESQSTGQIIDIGDNNVNQPGPSGFAPLPPLPAPVSLSLSDRERIADDILNKYRSPVTPSSSSGPLFRPAEIRHDADEPSMPYFDSSNITKCKAFADAKRKIRLVLSSAENIPTNVTSKYSTINTNLNVVNNDNDSSVTRLDEFLRFLLAESINNQNRTLTAQIREVRRCLSVFDSRGIRKLFRTLRDEHRRRTSYLMYLQQSRLSLLQLNSYLKKLLMRIEKEKKVMGDCLVDLLVRYYLERKEKFIKKFITDFRRLKVQDERMYAVERTLDSLFEQICSEQIWRDFSPDMINAIKKNMDRNLMGQIYGAALYPNTDADIYRDDVFFKSLKTISHSITPDHPELGIPKKYHGECPWPSAQAEVAIINAYKAPRDKLACVMRCCQTIESLIRLASGRNVASADDITPVLVYVLLQANPPALLSNIQYISSFYGSRIEGEEAYWWTQFVSAVEFLKQLCNKH</sequence>
<reference evidence="17" key="1">
    <citation type="submission" date="2016-11" db="UniProtKB">
        <authorList>
            <consortium name="WormBaseParasite"/>
        </authorList>
    </citation>
    <scope>IDENTIFICATION</scope>
</reference>
<evidence type="ECO:0000256" key="4">
    <source>
        <dbReference type="ARBA" id="ARBA00022468"/>
    </source>
</evidence>
<feature type="region of interest" description="Disordered" evidence="11">
    <location>
        <begin position="576"/>
        <end position="671"/>
    </location>
</feature>
<evidence type="ECO:0000256" key="1">
    <source>
        <dbReference type="ARBA" id="ARBA00004132"/>
    </source>
</evidence>
<dbReference type="PANTHER" id="PTHR23101:SF25">
    <property type="entry name" value="GTPASE-ACTIVATING PROTEIN AND VPS9 DOMAIN-CONTAINING PROTEIN 1"/>
    <property type="match status" value="1"/>
</dbReference>
<dbReference type="GO" id="GO:0005085">
    <property type="term" value="F:guanyl-nucleotide exchange factor activity"/>
    <property type="evidence" value="ECO:0007669"/>
    <property type="project" value="UniProtKB-KW"/>
</dbReference>
<dbReference type="GO" id="GO:0005829">
    <property type="term" value="C:cytosol"/>
    <property type="evidence" value="ECO:0007669"/>
    <property type="project" value="TreeGrafter"/>
</dbReference>
<dbReference type="InterPro" id="IPR037191">
    <property type="entry name" value="VPS9_dom_sf"/>
</dbReference>
<dbReference type="Pfam" id="PF02204">
    <property type="entry name" value="VPS9"/>
    <property type="match status" value="1"/>
</dbReference>
<dbReference type="FunFam" id="1.20.1050.80:FF:000001">
    <property type="entry name" value="GTPase-activating protein and VPS9 domain-containing protein 1 isoform X1"/>
    <property type="match status" value="1"/>
</dbReference>
<organism evidence="15 17">
    <name type="scientific">Bursaphelenchus xylophilus</name>
    <name type="common">Pinewood nematode worm</name>
    <name type="synonym">Aphelenchoides xylophilus</name>
    <dbReference type="NCBI Taxonomy" id="6326"/>
    <lineage>
        <taxon>Eukaryota</taxon>
        <taxon>Metazoa</taxon>
        <taxon>Ecdysozoa</taxon>
        <taxon>Nematoda</taxon>
        <taxon>Chromadorea</taxon>
        <taxon>Rhabditida</taxon>
        <taxon>Tylenchina</taxon>
        <taxon>Tylenchomorpha</taxon>
        <taxon>Aphelenchoidea</taxon>
        <taxon>Aphelenchoididae</taxon>
        <taxon>Bursaphelenchus</taxon>
    </lineage>
</organism>
<evidence type="ECO:0000256" key="2">
    <source>
        <dbReference type="ARBA" id="ARBA00004170"/>
    </source>
</evidence>
<evidence type="ECO:0000313" key="17">
    <source>
        <dbReference type="WBParaSite" id="BXY_1425000.1"/>
    </source>
</evidence>
<dbReference type="PROSITE" id="PS50018">
    <property type="entry name" value="RAS_GTPASE_ACTIV_2"/>
    <property type="match status" value="1"/>
</dbReference>
<dbReference type="EMBL" id="CAJFCV020000006">
    <property type="protein sequence ID" value="CAG9130190.1"/>
    <property type="molecule type" value="Genomic_DNA"/>
</dbReference>
<comment type="function">
    <text evidence="8">Acts both as a GTPase-activating protein (GAP) and a guanine nucleotide exchange factor (GEF), and participates in endocytosis. Acts by regulating the activation of rab-5 by exchanging bound GDP for free GTP at clathrin coated pits.</text>
</comment>
<evidence type="ECO:0000256" key="11">
    <source>
        <dbReference type="SAM" id="MobiDB-lite"/>
    </source>
</evidence>
<comment type="similarity">
    <text evidence="3">Belongs to the GAPVD1 family.</text>
</comment>
<evidence type="ECO:0000256" key="3">
    <source>
        <dbReference type="ARBA" id="ARBA00008489"/>
    </source>
</evidence>
<evidence type="ECO:0000313" key="14">
    <source>
        <dbReference type="EMBL" id="CAD5234418.1"/>
    </source>
</evidence>
<dbReference type="InterPro" id="IPR008936">
    <property type="entry name" value="Rho_GTPase_activation_prot"/>
</dbReference>
<dbReference type="WBParaSite" id="BXY_1425000.1">
    <property type="protein sequence ID" value="BXY_1425000.1"/>
    <property type="gene ID" value="BXY_1425000"/>
</dbReference>
<feature type="compositionally biased region" description="Polar residues" evidence="11">
    <location>
        <begin position="578"/>
        <end position="591"/>
    </location>
</feature>
<evidence type="ECO:0000259" key="12">
    <source>
        <dbReference type="PROSITE" id="PS50018"/>
    </source>
</evidence>
<dbReference type="SUPFAM" id="SSF48350">
    <property type="entry name" value="GTPase activation domain, GAP"/>
    <property type="match status" value="1"/>
</dbReference>
<dbReference type="GO" id="GO:0051049">
    <property type="term" value="P:regulation of transport"/>
    <property type="evidence" value="ECO:0007669"/>
    <property type="project" value="UniProtKB-ARBA"/>
</dbReference>
<dbReference type="PANTHER" id="PTHR23101">
    <property type="entry name" value="RAB GDP/GTP EXCHANGE FACTOR"/>
    <property type="match status" value="1"/>
</dbReference>
<name>A0A1I7SMG6_BURXY</name>
<dbReference type="PROSITE" id="PS51205">
    <property type="entry name" value="VPS9"/>
    <property type="match status" value="1"/>
</dbReference>
<dbReference type="Gene3D" id="1.10.506.10">
    <property type="entry name" value="GTPase Activation - p120gap, domain 1"/>
    <property type="match status" value="1"/>
</dbReference>
<evidence type="ECO:0000256" key="7">
    <source>
        <dbReference type="ARBA" id="ARBA00023136"/>
    </source>
</evidence>
<dbReference type="InterPro" id="IPR001936">
    <property type="entry name" value="RasGAP_dom"/>
</dbReference>
<keyword evidence="7" id="KW-0472">Membrane</keyword>
<dbReference type="Proteomes" id="UP000582659">
    <property type="component" value="Unassembled WGS sequence"/>
</dbReference>
<dbReference type="AlphaFoldDB" id="A0A1I7SMG6"/>
<comment type="subcellular location">
    <subcellularLocation>
        <location evidence="1">Cytoplasmic vesicle</location>
        <location evidence="1">Clathrin-coated vesicle</location>
    </subcellularLocation>
    <subcellularLocation>
        <location evidence="2">Membrane</location>
        <topology evidence="2">Peripheral membrane protein</topology>
    </subcellularLocation>
</comment>
<dbReference type="SMR" id="A0A1I7SMG6"/>
<feature type="compositionally biased region" description="Acidic residues" evidence="11">
    <location>
        <begin position="592"/>
        <end position="602"/>
    </location>
</feature>
<gene>
    <name evidence="14" type="ORF">BXYJ_LOCUS14509</name>
</gene>
<dbReference type="Pfam" id="PF00616">
    <property type="entry name" value="RasGAP"/>
    <property type="match status" value="1"/>
</dbReference>
<keyword evidence="5" id="KW-0254">Endocytosis</keyword>
<feature type="compositionally biased region" description="Low complexity" evidence="11">
    <location>
        <begin position="647"/>
        <end position="658"/>
    </location>
</feature>
<dbReference type="eggNOG" id="KOG2319">
    <property type="taxonomic scope" value="Eukaryota"/>
</dbReference>
<evidence type="ECO:0000256" key="6">
    <source>
        <dbReference type="ARBA" id="ARBA00022658"/>
    </source>
</evidence>
<keyword evidence="6" id="KW-0344">Guanine-nucleotide releasing factor</keyword>
<evidence type="ECO:0000256" key="9">
    <source>
        <dbReference type="ARBA" id="ARBA00065347"/>
    </source>
</evidence>
<keyword evidence="16" id="KW-1185">Reference proteome</keyword>
<dbReference type="GO" id="GO:0006897">
    <property type="term" value="P:endocytosis"/>
    <property type="evidence" value="ECO:0007669"/>
    <property type="project" value="UniProtKB-KW"/>
</dbReference>
<feature type="compositionally biased region" description="Acidic residues" evidence="11">
    <location>
        <begin position="615"/>
        <end position="628"/>
    </location>
</feature>
<reference evidence="14" key="2">
    <citation type="submission" date="2020-09" db="EMBL/GenBank/DDBJ databases">
        <authorList>
            <person name="Kikuchi T."/>
        </authorList>
    </citation>
    <scope>NUCLEOTIDE SEQUENCE</scope>
    <source>
        <strain evidence="14">Ka4C1</strain>
    </source>
</reference>
<evidence type="ECO:0000256" key="10">
    <source>
        <dbReference type="ARBA" id="ARBA00074067"/>
    </source>
</evidence>
<dbReference type="InterPro" id="IPR003123">
    <property type="entry name" value="VPS9"/>
</dbReference>
<comment type="subunit">
    <text evidence="9">Interacts with GDP-bound rab-5. Interacts with alpha-adaptin.</text>
</comment>
<feature type="domain" description="Ras-GAP" evidence="12">
    <location>
        <begin position="153"/>
        <end position="362"/>
    </location>
</feature>
<dbReference type="Proteomes" id="UP000095284">
    <property type="component" value="Unplaced"/>
</dbReference>
<dbReference type="GO" id="GO:0016020">
    <property type="term" value="C:membrane"/>
    <property type="evidence" value="ECO:0007669"/>
    <property type="project" value="UniProtKB-SubCell"/>
</dbReference>
<dbReference type="GO" id="GO:0030139">
    <property type="term" value="C:endocytic vesicle"/>
    <property type="evidence" value="ECO:0007669"/>
    <property type="project" value="TreeGrafter"/>
</dbReference>
<evidence type="ECO:0000259" key="13">
    <source>
        <dbReference type="PROSITE" id="PS51205"/>
    </source>
</evidence>
<dbReference type="SUPFAM" id="SSF109993">
    <property type="entry name" value="VPS9 domain"/>
    <property type="match status" value="1"/>
</dbReference>
<feature type="domain" description="VPS9" evidence="13">
    <location>
        <begin position="1088"/>
        <end position="1228"/>
    </location>
</feature>
<dbReference type="Gene3D" id="1.20.1050.80">
    <property type="entry name" value="VPS9 domain"/>
    <property type="match status" value="1"/>
</dbReference>
<dbReference type="GO" id="GO:0031267">
    <property type="term" value="F:small GTPase binding"/>
    <property type="evidence" value="ECO:0007669"/>
    <property type="project" value="TreeGrafter"/>
</dbReference>
<protein>
    <recommendedName>
        <fullName evidence="10">Receptor-mediated endocytosis protein 6</fullName>
    </recommendedName>
</protein>
<evidence type="ECO:0000256" key="8">
    <source>
        <dbReference type="ARBA" id="ARBA00057996"/>
    </source>
</evidence>
<dbReference type="GO" id="GO:0005096">
    <property type="term" value="F:GTPase activator activity"/>
    <property type="evidence" value="ECO:0007669"/>
    <property type="project" value="UniProtKB-KW"/>
</dbReference>
<evidence type="ECO:0000313" key="16">
    <source>
        <dbReference type="Proteomes" id="UP000659654"/>
    </source>
</evidence>
<accession>A0A1I7SMG6</accession>
<evidence type="ECO:0000256" key="5">
    <source>
        <dbReference type="ARBA" id="ARBA00022583"/>
    </source>
</evidence>
<dbReference type="InterPro" id="IPR045046">
    <property type="entry name" value="Vps9-like"/>
</dbReference>
<proteinExistence type="inferred from homology"/>
<dbReference type="GO" id="GO:0030136">
    <property type="term" value="C:clathrin-coated vesicle"/>
    <property type="evidence" value="ECO:0007669"/>
    <property type="project" value="UniProtKB-SubCell"/>
</dbReference>
<dbReference type="EMBL" id="CAJFDI010000006">
    <property type="protein sequence ID" value="CAD5234418.1"/>
    <property type="molecule type" value="Genomic_DNA"/>
</dbReference>
<keyword evidence="4" id="KW-0343">GTPase activation</keyword>
<dbReference type="Proteomes" id="UP000659654">
    <property type="component" value="Unassembled WGS sequence"/>
</dbReference>
<dbReference type="OrthoDB" id="10264848at2759"/>